<sequence length="147" mass="15936">VSNQEGVVMKKQIRWLKGLIVIGVALVMGTHLALAQSVTVKDIDSAGLPPGMVRMSTNENPVGPSSKAVEAVMKYVHNSNRYGWYELDENGIPKSLNPGTLLAKALAKVDGVALPKNFNPRRDETPYFFAAGSGRILKLLSIAYLSR</sequence>
<dbReference type="EMBL" id="UINC01086350">
    <property type="protein sequence ID" value="SVC34728.1"/>
    <property type="molecule type" value="Genomic_DNA"/>
</dbReference>
<name>A0A382LD39_9ZZZZ</name>
<evidence type="ECO:0008006" key="2">
    <source>
        <dbReference type="Google" id="ProtNLM"/>
    </source>
</evidence>
<protein>
    <recommendedName>
        <fullName evidence="2">Aminotransferase class I/classII domain-containing protein</fullName>
    </recommendedName>
</protein>
<dbReference type="Gene3D" id="3.40.640.10">
    <property type="entry name" value="Type I PLP-dependent aspartate aminotransferase-like (Major domain)"/>
    <property type="match status" value="1"/>
</dbReference>
<feature type="non-terminal residue" evidence="1">
    <location>
        <position position="1"/>
    </location>
</feature>
<proteinExistence type="predicted"/>
<organism evidence="1">
    <name type="scientific">marine metagenome</name>
    <dbReference type="NCBI Taxonomy" id="408172"/>
    <lineage>
        <taxon>unclassified sequences</taxon>
        <taxon>metagenomes</taxon>
        <taxon>ecological metagenomes</taxon>
    </lineage>
</organism>
<dbReference type="Gene3D" id="3.90.1150.10">
    <property type="entry name" value="Aspartate Aminotransferase, domain 1"/>
    <property type="match status" value="1"/>
</dbReference>
<accession>A0A382LD39</accession>
<feature type="non-terminal residue" evidence="1">
    <location>
        <position position="147"/>
    </location>
</feature>
<reference evidence="1" key="1">
    <citation type="submission" date="2018-05" db="EMBL/GenBank/DDBJ databases">
        <authorList>
            <person name="Lanie J.A."/>
            <person name="Ng W.-L."/>
            <person name="Kazmierczak K.M."/>
            <person name="Andrzejewski T.M."/>
            <person name="Davidsen T.M."/>
            <person name="Wayne K.J."/>
            <person name="Tettelin H."/>
            <person name="Glass J.I."/>
            <person name="Rusch D."/>
            <person name="Podicherti R."/>
            <person name="Tsui H.-C.T."/>
            <person name="Winkler M.E."/>
        </authorList>
    </citation>
    <scope>NUCLEOTIDE SEQUENCE</scope>
</reference>
<dbReference type="InterPro" id="IPR015421">
    <property type="entry name" value="PyrdxlP-dep_Trfase_major"/>
</dbReference>
<dbReference type="InterPro" id="IPR015422">
    <property type="entry name" value="PyrdxlP-dep_Trfase_small"/>
</dbReference>
<dbReference type="AlphaFoldDB" id="A0A382LD39"/>
<evidence type="ECO:0000313" key="1">
    <source>
        <dbReference type="EMBL" id="SVC34728.1"/>
    </source>
</evidence>
<gene>
    <name evidence="1" type="ORF">METZ01_LOCUS287582</name>
</gene>